<dbReference type="Pfam" id="PF00543">
    <property type="entry name" value="P-II"/>
    <property type="match status" value="1"/>
</dbReference>
<dbReference type="GO" id="GO:0030234">
    <property type="term" value="F:enzyme regulator activity"/>
    <property type="evidence" value="ECO:0007669"/>
    <property type="project" value="InterPro"/>
</dbReference>
<protein>
    <recommendedName>
        <fullName evidence="3">Nitrogen regulatory protein P-II family</fullName>
    </recommendedName>
</protein>
<dbReference type="SUPFAM" id="SSF54913">
    <property type="entry name" value="GlnB-like"/>
    <property type="match status" value="1"/>
</dbReference>
<dbReference type="InterPro" id="IPR011322">
    <property type="entry name" value="N-reg_PII-like_a/b"/>
</dbReference>
<dbReference type="EMBL" id="JAAKDE010000003">
    <property type="protein sequence ID" value="MBA2132276.1"/>
    <property type="molecule type" value="Genomic_DNA"/>
</dbReference>
<name>A0A8J6HQN0_9FIRM</name>
<dbReference type="GO" id="GO:0006808">
    <property type="term" value="P:regulation of nitrogen utilization"/>
    <property type="evidence" value="ECO:0007669"/>
    <property type="project" value="InterPro"/>
</dbReference>
<comment type="caution">
    <text evidence="1">The sequence shown here is derived from an EMBL/GenBank/DDBJ whole genome shotgun (WGS) entry which is preliminary data.</text>
</comment>
<evidence type="ECO:0000313" key="2">
    <source>
        <dbReference type="Proteomes" id="UP000657177"/>
    </source>
</evidence>
<evidence type="ECO:0000313" key="1">
    <source>
        <dbReference type="EMBL" id="MBA2132276.1"/>
    </source>
</evidence>
<dbReference type="Gene3D" id="3.30.70.120">
    <property type="match status" value="1"/>
</dbReference>
<dbReference type="RefSeq" id="WP_181338730.1">
    <property type="nucleotide sequence ID" value="NZ_JAAKDE010000003.1"/>
</dbReference>
<sequence>MQEENIQALFIIIDDPEKLEPVLEVLLECEIRGATIMETQGMAKVLATHIPIFFGLRDLANREHQHNRTIFAISKHPEKIAQAMEKLSAMFHNFEEACTGMMFVLPVTKAVGLGRKLP</sequence>
<gene>
    <name evidence="1" type="ORF">G5B42_01755</name>
</gene>
<dbReference type="Proteomes" id="UP000657177">
    <property type="component" value="Unassembled WGS sequence"/>
</dbReference>
<keyword evidence="2" id="KW-1185">Reference proteome</keyword>
<proteinExistence type="predicted"/>
<evidence type="ECO:0008006" key="3">
    <source>
        <dbReference type="Google" id="ProtNLM"/>
    </source>
</evidence>
<accession>A0A8J6HQN0</accession>
<dbReference type="InterPro" id="IPR015867">
    <property type="entry name" value="N-reg_PII/ATP_PRibTrfase_C"/>
</dbReference>
<dbReference type="InterPro" id="IPR002187">
    <property type="entry name" value="N-reg_PII"/>
</dbReference>
<reference evidence="1" key="1">
    <citation type="submission" date="2020-06" db="EMBL/GenBank/DDBJ databases">
        <title>Novel chitinolytic bacterium.</title>
        <authorList>
            <person name="Ungkulpasvich U."/>
            <person name="Kosugi A."/>
            <person name="Uke A."/>
        </authorList>
    </citation>
    <scope>NUCLEOTIDE SEQUENCE</scope>
    <source>
        <strain evidence="1">UUS1-1</strain>
    </source>
</reference>
<organism evidence="1 2">
    <name type="scientific">Capillibacterium thermochitinicola</name>
    <dbReference type="NCBI Taxonomy" id="2699427"/>
    <lineage>
        <taxon>Bacteria</taxon>
        <taxon>Bacillati</taxon>
        <taxon>Bacillota</taxon>
        <taxon>Capillibacterium</taxon>
    </lineage>
</organism>
<dbReference type="AlphaFoldDB" id="A0A8J6HQN0"/>